<feature type="non-terminal residue" evidence="1">
    <location>
        <position position="1"/>
    </location>
</feature>
<name>A0AAV1ZCB3_9ARAC</name>
<sequence length="58" mass="6191">IFNTEYSTSLDCDLTNQEVLGSTVGPSIGGAVDPNLKNPVWVSVVGLVHDGNATFERR</sequence>
<evidence type="ECO:0000313" key="1">
    <source>
        <dbReference type="EMBL" id="CAL1269283.1"/>
    </source>
</evidence>
<proteinExistence type="predicted"/>
<organism evidence="1 2">
    <name type="scientific">Larinioides sclopetarius</name>
    <dbReference type="NCBI Taxonomy" id="280406"/>
    <lineage>
        <taxon>Eukaryota</taxon>
        <taxon>Metazoa</taxon>
        <taxon>Ecdysozoa</taxon>
        <taxon>Arthropoda</taxon>
        <taxon>Chelicerata</taxon>
        <taxon>Arachnida</taxon>
        <taxon>Araneae</taxon>
        <taxon>Araneomorphae</taxon>
        <taxon>Entelegynae</taxon>
        <taxon>Araneoidea</taxon>
        <taxon>Araneidae</taxon>
        <taxon>Larinioides</taxon>
    </lineage>
</organism>
<accession>A0AAV1ZCB3</accession>
<gene>
    <name evidence="1" type="ORF">LARSCL_LOCUS4654</name>
</gene>
<dbReference type="Proteomes" id="UP001497382">
    <property type="component" value="Unassembled WGS sequence"/>
</dbReference>
<evidence type="ECO:0008006" key="3">
    <source>
        <dbReference type="Google" id="ProtNLM"/>
    </source>
</evidence>
<keyword evidence="2" id="KW-1185">Reference proteome</keyword>
<evidence type="ECO:0000313" key="2">
    <source>
        <dbReference type="Proteomes" id="UP001497382"/>
    </source>
</evidence>
<reference evidence="1 2" key="1">
    <citation type="submission" date="2024-04" db="EMBL/GenBank/DDBJ databases">
        <authorList>
            <person name="Rising A."/>
            <person name="Reimegard J."/>
            <person name="Sonavane S."/>
            <person name="Akerstrom W."/>
            <person name="Nylinder S."/>
            <person name="Hedman E."/>
            <person name="Kallberg Y."/>
        </authorList>
    </citation>
    <scope>NUCLEOTIDE SEQUENCE [LARGE SCALE GENOMIC DNA]</scope>
</reference>
<dbReference type="EMBL" id="CAXIEN010000039">
    <property type="protein sequence ID" value="CAL1269283.1"/>
    <property type="molecule type" value="Genomic_DNA"/>
</dbReference>
<dbReference type="AlphaFoldDB" id="A0AAV1ZCB3"/>
<comment type="caution">
    <text evidence="1">The sequence shown here is derived from an EMBL/GenBank/DDBJ whole genome shotgun (WGS) entry which is preliminary data.</text>
</comment>
<protein>
    <recommendedName>
        <fullName evidence="3">Malate dehydrogenase</fullName>
    </recommendedName>
</protein>